<dbReference type="InterPro" id="IPR020904">
    <property type="entry name" value="Sc_DH/Rdtase_CS"/>
</dbReference>
<name>A0A558CZI1_9GAMM</name>
<evidence type="ECO:0000256" key="2">
    <source>
        <dbReference type="ARBA" id="ARBA00023002"/>
    </source>
</evidence>
<organism evidence="4 5">
    <name type="scientific">Sedimenticola thiotaurini</name>
    <dbReference type="NCBI Taxonomy" id="1543721"/>
    <lineage>
        <taxon>Bacteria</taxon>
        <taxon>Pseudomonadati</taxon>
        <taxon>Pseudomonadota</taxon>
        <taxon>Gammaproteobacteria</taxon>
        <taxon>Chromatiales</taxon>
        <taxon>Sedimenticolaceae</taxon>
        <taxon>Sedimenticola</taxon>
    </lineage>
</organism>
<comment type="similarity">
    <text evidence="1">Belongs to the short-chain dehydrogenases/reductases (SDR) family.</text>
</comment>
<dbReference type="PANTHER" id="PTHR42879:SF2">
    <property type="entry name" value="3-OXOACYL-[ACYL-CARRIER-PROTEIN] REDUCTASE FABG"/>
    <property type="match status" value="1"/>
</dbReference>
<keyword evidence="2" id="KW-0560">Oxidoreductase</keyword>
<gene>
    <name evidence="4" type="ORF">FHK82_10720</name>
</gene>
<dbReference type="PRINTS" id="PR00081">
    <property type="entry name" value="GDHRDH"/>
</dbReference>
<proteinExistence type="inferred from homology"/>
<dbReference type="NCBIfam" id="NF009466">
    <property type="entry name" value="PRK12826.1-2"/>
    <property type="match status" value="1"/>
</dbReference>
<dbReference type="GO" id="GO:0016491">
    <property type="term" value="F:oxidoreductase activity"/>
    <property type="evidence" value="ECO:0007669"/>
    <property type="project" value="UniProtKB-KW"/>
</dbReference>
<dbReference type="PANTHER" id="PTHR42879">
    <property type="entry name" value="3-OXOACYL-(ACYL-CARRIER-PROTEIN) REDUCTASE"/>
    <property type="match status" value="1"/>
</dbReference>
<dbReference type="InterPro" id="IPR050259">
    <property type="entry name" value="SDR"/>
</dbReference>
<dbReference type="PROSITE" id="PS00061">
    <property type="entry name" value="ADH_SHORT"/>
    <property type="match status" value="1"/>
</dbReference>
<dbReference type="InterPro" id="IPR057326">
    <property type="entry name" value="KR_dom"/>
</dbReference>
<dbReference type="Pfam" id="PF13561">
    <property type="entry name" value="adh_short_C2"/>
    <property type="match status" value="1"/>
</dbReference>
<dbReference type="AlphaFoldDB" id="A0A558CZI1"/>
<protein>
    <submittedName>
        <fullName evidence="4">SDR family oxidoreductase</fullName>
    </submittedName>
</protein>
<comment type="caution">
    <text evidence="4">The sequence shown here is derived from an EMBL/GenBank/DDBJ whole genome shotgun (WGS) entry which is preliminary data.</text>
</comment>
<dbReference type="EMBL" id="VMRY01000043">
    <property type="protein sequence ID" value="TVT54148.1"/>
    <property type="molecule type" value="Genomic_DNA"/>
</dbReference>
<dbReference type="SUPFAM" id="SSF51735">
    <property type="entry name" value="NAD(P)-binding Rossmann-fold domains"/>
    <property type="match status" value="1"/>
</dbReference>
<dbReference type="GO" id="GO:0032787">
    <property type="term" value="P:monocarboxylic acid metabolic process"/>
    <property type="evidence" value="ECO:0007669"/>
    <property type="project" value="UniProtKB-ARBA"/>
</dbReference>
<evidence type="ECO:0000313" key="5">
    <source>
        <dbReference type="Proteomes" id="UP000317355"/>
    </source>
</evidence>
<reference evidence="4 5" key="1">
    <citation type="submission" date="2019-07" db="EMBL/GenBank/DDBJ databases">
        <title>The pathways for chlorine oxyanion respiration interact through the shared metabolite chlorate.</title>
        <authorList>
            <person name="Barnum T.P."/>
            <person name="Cheng Y."/>
            <person name="Hill K.A."/>
            <person name="Lucas L.N."/>
            <person name="Carlson H.K."/>
            <person name="Coates J.D."/>
        </authorList>
    </citation>
    <scope>NUCLEOTIDE SEQUENCE [LARGE SCALE GENOMIC DNA]</scope>
    <source>
        <strain evidence="4">BK-3</strain>
    </source>
</reference>
<feature type="domain" description="Ketoreductase" evidence="3">
    <location>
        <begin position="7"/>
        <end position="174"/>
    </location>
</feature>
<sequence length="235" mass="24841">MWNFTGRKAIVTGGASGIGRTIAEMLEQAGAEVHVFDLSMGDAESSPGTFHEVNIGDPASVQAAVDSLPNDVTLLVNNAGITRDKSIAKMSDDEWSSVININLGGAFYLIRALAPRLREQGYGRIVNITSINGMRGKFGQANYSSAKAGMIGLTKTAARELGGKGVTVNAVAPGMVLTEMAKKLPPEFLQKALDETVLKELATPEDIANAVLFLLSDAARMITGEVIKVDSGQYI</sequence>
<evidence type="ECO:0000259" key="3">
    <source>
        <dbReference type="SMART" id="SM00822"/>
    </source>
</evidence>
<dbReference type="Proteomes" id="UP000317355">
    <property type="component" value="Unassembled WGS sequence"/>
</dbReference>
<evidence type="ECO:0000313" key="4">
    <source>
        <dbReference type="EMBL" id="TVT54148.1"/>
    </source>
</evidence>
<dbReference type="FunFam" id="3.40.50.720:FF:000173">
    <property type="entry name" value="3-oxoacyl-[acyl-carrier protein] reductase"/>
    <property type="match status" value="1"/>
</dbReference>
<accession>A0A558CZI1</accession>
<dbReference type="InterPro" id="IPR036291">
    <property type="entry name" value="NAD(P)-bd_dom_sf"/>
</dbReference>
<dbReference type="PRINTS" id="PR00080">
    <property type="entry name" value="SDRFAMILY"/>
</dbReference>
<dbReference type="SMART" id="SM00822">
    <property type="entry name" value="PKS_KR"/>
    <property type="match status" value="1"/>
</dbReference>
<evidence type="ECO:0000256" key="1">
    <source>
        <dbReference type="ARBA" id="ARBA00006484"/>
    </source>
</evidence>
<dbReference type="InterPro" id="IPR002347">
    <property type="entry name" value="SDR_fam"/>
</dbReference>
<dbReference type="Gene3D" id="3.40.50.720">
    <property type="entry name" value="NAD(P)-binding Rossmann-like Domain"/>
    <property type="match status" value="1"/>
</dbReference>